<keyword evidence="2" id="KW-1185">Reference proteome</keyword>
<organism evidence="1 2">
    <name type="scientific">Pseudorhodoplanes sinuspersici</name>
    <dbReference type="NCBI Taxonomy" id="1235591"/>
    <lineage>
        <taxon>Bacteria</taxon>
        <taxon>Pseudomonadati</taxon>
        <taxon>Pseudomonadota</taxon>
        <taxon>Alphaproteobacteria</taxon>
        <taxon>Hyphomicrobiales</taxon>
        <taxon>Pseudorhodoplanes</taxon>
    </lineage>
</organism>
<dbReference type="InterPro" id="IPR011990">
    <property type="entry name" value="TPR-like_helical_dom_sf"/>
</dbReference>
<dbReference type="Gene3D" id="3.40.50.150">
    <property type="entry name" value="Vaccinia Virus protein VP39"/>
    <property type="match status" value="1"/>
</dbReference>
<dbReference type="InterPro" id="IPR041698">
    <property type="entry name" value="Methyltransf_25"/>
</dbReference>
<dbReference type="OrthoDB" id="465636at2"/>
<dbReference type="InterPro" id="IPR019734">
    <property type="entry name" value="TPR_rpt"/>
</dbReference>
<gene>
    <name evidence="1" type="ORF">CAK95_05635</name>
</gene>
<dbReference type="SMART" id="SM00028">
    <property type="entry name" value="TPR"/>
    <property type="match status" value="2"/>
</dbReference>
<dbReference type="Gene3D" id="1.25.40.10">
    <property type="entry name" value="Tetratricopeptide repeat domain"/>
    <property type="match status" value="1"/>
</dbReference>
<protein>
    <submittedName>
        <fullName evidence="1">Uncharacterized protein</fullName>
    </submittedName>
</protein>
<dbReference type="STRING" id="1235591.CAK95_05635"/>
<proteinExistence type="predicted"/>
<dbReference type="AlphaFoldDB" id="A0A1W6ZMN6"/>
<evidence type="ECO:0000313" key="2">
    <source>
        <dbReference type="Proteomes" id="UP000194137"/>
    </source>
</evidence>
<dbReference type="InterPro" id="IPR029063">
    <property type="entry name" value="SAM-dependent_MTases_sf"/>
</dbReference>
<dbReference type="RefSeq" id="WP_086087043.1">
    <property type="nucleotide sequence ID" value="NZ_CP021112.1"/>
</dbReference>
<dbReference type="KEGG" id="psin:CAK95_05635"/>
<dbReference type="CDD" id="cd02440">
    <property type="entry name" value="AdoMet_MTases"/>
    <property type="match status" value="1"/>
</dbReference>
<accession>A0A1W6ZMN6</accession>
<dbReference type="PROSITE" id="PS50005">
    <property type="entry name" value="TPR"/>
    <property type="match status" value="2"/>
</dbReference>
<sequence length="321" mass="34687">MRQALHETKVFSSSGDLLADRRYEMARAYRGDGDLPAAIDLLEQAVELQPGFAAAWFDLGDAREVAGQREGAVTAFEEALKADPADRHGAGLRLRLLDIGGHAMSADYVRSVFDQYARKFDDALAALSYSAPQMLAQAVEAACRDRKRPVQFGTMLDLGCGTGLSGDAFRPVVDWMEGVDLSPGMIEQARKKSLYDRLDVGDLTESLDERARADARFNLIVAADVFVYCADLTLIATMAAQVLAFDGLFAFTVETHPNDGVLLGPKLRYAHGEKHVREAIAAAGMTVLHLAPVSTRMEADQPVPGLLVIAGLAPPSPLSQR</sequence>
<reference evidence="1 2" key="1">
    <citation type="submission" date="2017-05" db="EMBL/GenBank/DDBJ databases">
        <title>Full genome sequence of Pseudorhodoplanes sinuspersici.</title>
        <authorList>
            <person name="Dastgheib S.M.M."/>
            <person name="Shavandi M."/>
            <person name="Tirandaz H."/>
        </authorList>
    </citation>
    <scope>NUCLEOTIDE SEQUENCE [LARGE SCALE GENOMIC DNA]</scope>
    <source>
        <strain evidence="1 2">RIPI110</strain>
    </source>
</reference>
<dbReference type="Pfam" id="PF13432">
    <property type="entry name" value="TPR_16"/>
    <property type="match status" value="1"/>
</dbReference>
<dbReference type="EMBL" id="CP021112">
    <property type="protein sequence ID" value="ARP98619.1"/>
    <property type="molecule type" value="Genomic_DNA"/>
</dbReference>
<dbReference type="Pfam" id="PF13649">
    <property type="entry name" value="Methyltransf_25"/>
    <property type="match status" value="1"/>
</dbReference>
<evidence type="ECO:0000313" key="1">
    <source>
        <dbReference type="EMBL" id="ARP98619.1"/>
    </source>
</evidence>
<dbReference type="Proteomes" id="UP000194137">
    <property type="component" value="Chromosome"/>
</dbReference>
<dbReference type="SUPFAM" id="SSF48452">
    <property type="entry name" value="TPR-like"/>
    <property type="match status" value="1"/>
</dbReference>
<name>A0A1W6ZMN6_9HYPH</name>
<dbReference type="SUPFAM" id="SSF53335">
    <property type="entry name" value="S-adenosyl-L-methionine-dependent methyltransferases"/>
    <property type="match status" value="1"/>
</dbReference>